<evidence type="ECO:0000313" key="1">
    <source>
        <dbReference type="EMBL" id="KAF7421592.1"/>
    </source>
</evidence>
<gene>
    <name evidence="1" type="ORF">H0235_009428</name>
</gene>
<dbReference type="EMBL" id="JACSDY010000008">
    <property type="protein sequence ID" value="KAF7421592.1"/>
    <property type="molecule type" value="Genomic_DNA"/>
</dbReference>
<protein>
    <submittedName>
        <fullName evidence="1">Uncharacterized protein</fullName>
    </submittedName>
</protein>
<proteinExistence type="predicted"/>
<organism evidence="1 2">
    <name type="scientific">Vespula pensylvanica</name>
    <name type="common">Western yellow jacket</name>
    <name type="synonym">Wasp</name>
    <dbReference type="NCBI Taxonomy" id="30213"/>
    <lineage>
        <taxon>Eukaryota</taxon>
        <taxon>Metazoa</taxon>
        <taxon>Ecdysozoa</taxon>
        <taxon>Arthropoda</taxon>
        <taxon>Hexapoda</taxon>
        <taxon>Insecta</taxon>
        <taxon>Pterygota</taxon>
        <taxon>Neoptera</taxon>
        <taxon>Endopterygota</taxon>
        <taxon>Hymenoptera</taxon>
        <taxon>Apocrita</taxon>
        <taxon>Aculeata</taxon>
        <taxon>Vespoidea</taxon>
        <taxon>Vespidae</taxon>
        <taxon>Vespinae</taxon>
        <taxon>Vespula</taxon>
    </lineage>
</organism>
<sequence length="119" mass="13710">MLTREFSIFARKTFNKAEKLRRRHWALASKRQRNFEVGLSRRNGKRKSYFAMVTLSRSSLYPVSTERVNSSSSASRKEARCKGLKRAGGLGVRERARTPFILSNDNRNLYTVLCCTFLG</sequence>
<accession>A0A834U8F7</accession>
<name>A0A834U8F7_VESPE</name>
<evidence type="ECO:0000313" key="2">
    <source>
        <dbReference type="Proteomes" id="UP000600918"/>
    </source>
</evidence>
<dbReference type="AlphaFoldDB" id="A0A834U8F7"/>
<keyword evidence="2" id="KW-1185">Reference proteome</keyword>
<comment type="caution">
    <text evidence="1">The sequence shown here is derived from an EMBL/GenBank/DDBJ whole genome shotgun (WGS) entry which is preliminary data.</text>
</comment>
<dbReference type="Proteomes" id="UP000600918">
    <property type="component" value="Unassembled WGS sequence"/>
</dbReference>
<reference evidence="1" key="1">
    <citation type="journal article" date="2020" name="G3 (Bethesda)">
        <title>High-Quality Assemblies for Three Invasive Social Wasps from the &lt;i&gt;Vespula&lt;/i&gt; Genus.</title>
        <authorList>
            <person name="Harrop T.W.R."/>
            <person name="Guhlin J."/>
            <person name="McLaughlin G.M."/>
            <person name="Permina E."/>
            <person name="Stockwell P."/>
            <person name="Gilligan J."/>
            <person name="Le Lec M.F."/>
            <person name="Gruber M.A.M."/>
            <person name="Quinn O."/>
            <person name="Lovegrove M."/>
            <person name="Duncan E.J."/>
            <person name="Remnant E.J."/>
            <person name="Van Eeckhoven J."/>
            <person name="Graham B."/>
            <person name="Knapp R.A."/>
            <person name="Langford K.W."/>
            <person name="Kronenberg Z."/>
            <person name="Press M.O."/>
            <person name="Eacker S.M."/>
            <person name="Wilson-Rankin E.E."/>
            <person name="Purcell J."/>
            <person name="Lester P.J."/>
            <person name="Dearden P.K."/>
        </authorList>
    </citation>
    <scope>NUCLEOTIDE SEQUENCE</scope>
    <source>
        <strain evidence="1">Volc-1</strain>
    </source>
</reference>